<dbReference type="AlphaFoldDB" id="A0AAN6WIV8"/>
<dbReference type="SUPFAM" id="SSF56112">
    <property type="entry name" value="Protein kinase-like (PK-like)"/>
    <property type="match status" value="1"/>
</dbReference>
<dbReference type="InterPro" id="IPR011009">
    <property type="entry name" value="Kinase-like_dom_sf"/>
</dbReference>
<dbReference type="EMBL" id="MU864659">
    <property type="protein sequence ID" value="KAK4182443.1"/>
    <property type="molecule type" value="Genomic_DNA"/>
</dbReference>
<sequence length="583" mass="66398">MEIAAAALQFTTVAVNSFRACILAIEFFSTAQHMGADGDLFRTGLEFEKYRLLTWAEKVGLLGDNERQTLNWQLAGIILKQLESFLTSAATLKGRYSLDVTEEEVQAAEEAQHALAPKQGIAKLIARLKPNLRTTAGQIIQEHNSPIKRIRWAARDRGKLKTFLAEISGLIGKLEFLLDSTERQQEKEEYDRLLREVISLATTTAEAGQIKDFLEDHQKRSERSINAAAYLKQVRLVLGADKRDDEITPKMASDTIGLKMPKLSILGRSLKPWNGAPLFEQSLEFATYRTKQVLIQWKMVDSTQWERYTKQMKCLAVFLMSLSDRSFRSLPCMGYYPYQAQSRHGIVYSMPETDDTEGTDWDLRTLRDLMKDQTFVSLKRRIELARALAETVLQLHTAGWLHKSLRSENIIFLAPRGSSDKFFLNSEPYVFGYEYARSDNGDAALAFTQLPDTELEADLYRHPAARGMGRETFQKRFDLYAMACVIVELVFWKPLVEVFAVYVTENLKELISIAQSQNEVIELPDLKELFEKEEVAKVFRYHAGDVLLDVVKLCFEAPKAKEGDEGLLSEQTTVVERLGWCKV</sequence>
<keyword evidence="2" id="KW-0640">Prion</keyword>
<proteinExistence type="predicted"/>
<protein>
    <submittedName>
        <fullName evidence="2">Prion-inhibition and propagation-domain-containing protein</fullName>
    </submittedName>
</protein>
<feature type="domain" description="Prion-inhibition and propagation HeLo" evidence="1">
    <location>
        <begin position="15"/>
        <end position="186"/>
    </location>
</feature>
<keyword evidence="2" id="KW-0034">Amyloid</keyword>
<gene>
    <name evidence="2" type="ORF">QBC35DRAFT_509978</name>
</gene>
<dbReference type="InterPro" id="IPR038305">
    <property type="entry name" value="HeLo_sf"/>
</dbReference>
<dbReference type="Gene3D" id="1.10.510.10">
    <property type="entry name" value="Transferase(Phosphotransferase) domain 1"/>
    <property type="match status" value="1"/>
</dbReference>
<dbReference type="Proteomes" id="UP001302126">
    <property type="component" value="Unassembled WGS sequence"/>
</dbReference>
<comment type="caution">
    <text evidence="2">The sequence shown here is derived from an EMBL/GenBank/DDBJ whole genome shotgun (WGS) entry which is preliminary data.</text>
</comment>
<evidence type="ECO:0000313" key="3">
    <source>
        <dbReference type="Proteomes" id="UP001302126"/>
    </source>
</evidence>
<dbReference type="PANTHER" id="PTHR37542">
    <property type="entry name" value="HELO DOMAIN-CONTAINING PROTEIN-RELATED"/>
    <property type="match status" value="1"/>
</dbReference>
<dbReference type="PANTHER" id="PTHR37542:SF3">
    <property type="entry name" value="PRION-INHIBITION AND PROPAGATION HELO DOMAIN-CONTAINING PROTEIN"/>
    <property type="match status" value="1"/>
</dbReference>
<dbReference type="Pfam" id="PF14479">
    <property type="entry name" value="HeLo"/>
    <property type="match status" value="1"/>
</dbReference>
<evidence type="ECO:0000313" key="2">
    <source>
        <dbReference type="EMBL" id="KAK4182443.1"/>
    </source>
</evidence>
<dbReference type="InterPro" id="IPR029498">
    <property type="entry name" value="HeLo_dom"/>
</dbReference>
<dbReference type="Gene3D" id="1.20.120.1020">
    <property type="entry name" value="Prion-inhibition and propagation, HeLo domain"/>
    <property type="match status" value="1"/>
</dbReference>
<evidence type="ECO:0000259" key="1">
    <source>
        <dbReference type="Pfam" id="PF14479"/>
    </source>
</evidence>
<reference evidence="2" key="1">
    <citation type="journal article" date="2023" name="Mol. Phylogenet. Evol.">
        <title>Genome-scale phylogeny and comparative genomics of the fungal order Sordariales.</title>
        <authorList>
            <person name="Hensen N."/>
            <person name="Bonometti L."/>
            <person name="Westerberg I."/>
            <person name="Brannstrom I.O."/>
            <person name="Guillou S."/>
            <person name="Cros-Aarteil S."/>
            <person name="Calhoun S."/>
            <person name="Haridas S."/>
            <person name="Kuo A."/>
            <person name="Mondo S."/>
            <person name="Pangilinan J."/>
            <person name="Riley R."/>
            <person name="LaButti K."/>
            <person name="Andreopoulos B."/>
            <person name="Lipzen A."/>
            <person name="Chen C."/>
            <person name="Yan M."/>
            <person name="Daum C."/>
            <person name="Ng V."/>
            <person name="Clum A."/>
            <person name="Steindorff A."/>
            <person name="Ohm R.A."/>
            <person name="Martin F."/>
            <person name="Silar P."/>
            <person name="Natvig D.O."/>
            <person name="Lalanne C."/>
            <person name="Gautier V."/>
            <person name="Ament-Velasquez S.L."/>
            <person name="Kruys A."/>
            <person name="Hutchinson M.I."/>
            <person name="Powell A.J."/>
            <person name="Barry K."/>
            <person name="Miller A.N."/>
            <person name="Grigoriev I.V."/>
            <person name="Debuchy R."/>
            <person name="Gladieux P."/>
            <person name="Hiltunen Thoren M."/>
            <person name="Johannesson H."/>
        </authorList>
    </citation>
    <scope>NUCLEOTIDE SEQUENCE</scope>
    <source>
        <strain evidence="2">PSN309</strain>
    </source>
</reference>
<name>A0AAN6WIV8_9PEZI</name>
<organism evidence="2 3">
    <name type="scientific">Podospora australis</name>
    <dbReference type="NCBI Taxonomy" id="1536484"/>
    <lineage>
        <taxon>Eukaryota</taxon>
        <taxon>Fungi</taxon>
        <taxon>Dikarya</taxon>
        <taxon>Ascomycota</taxon>
        <taxon>Pezizomycotina</taxon>
        <taxon>Sordariomycetes</taxon>
        <taxon>Sordariomycetidae</taxon>
        <taxon>Sordariales</taxon>
        <taxon>Podosporaceae</taxon>
        <taxon>Podospora</taxon>
    </lineage>
</organism>
<keyword evidence="3" id="KW-1185">Reference proteome</keyword>
<accession>A0AAN6WIV8</accession>
<reference evidence="2" key="2">
    <citation type="submission" date="2023-05" db="EMBL/GenBank/DDBJ databases">
        <authorList>
            <consortium name="Lawrence Berkeley National Laboratory"/>
            <person name="Steindorff A."/>
            <person name="Hensen N."/>
            <person name="Bonometti L."/>
            <person name="Westerberg I."/>
            <person name="Brannstrom I.O."/>
            <person name="Guillou S."/>
            <person name="Cros-Aarteil S."/>
            <person name="Calhoun S."/>
            <person name="Haridas S."/>
            <person name="Kuo A."/>
            <person name="Mondo S."/>
            <person name="Pangilinan J."/>
            <person name="Riley R."/>
            <person name="Labutti K."/>
            <person name="Andreopoulos B."/>
            <person name="Lipzen A."/>
            <person name="Chen C."/>
            <person name="Yanf M."/>
            <person name="Daum C."/>
            <person name="Ng V."/>
            <person name="Clum A."/>
            <person name="Ohm R."/>
            <person name="Martin F."/>
            <person name="Silar P."/>
            <person name="Natvig D."/>
            <person name="Lalanne C."/>
            <person name="Gautier V."/>
            <person name="Ament-Velasquez S.L."/>
            <person name="Kruys A."/>
            <person name="Hutchinson M.I."/>
            <person name="Powell A.J."/>
            <person name="Barry K."/>
            <person name="Miller A.N."/>
            <person name="Grigoriev I.V."/>
            <person name="Debuchy R."/>
            <person name="Gladieux P."/>
            <person name="Thoren M.H."/>
            <person name="Johannesson H."/>
        </authorList>
    </citation>
    <scope>NUCLEOTIDE SEQUENCE</scope>
    <source>
        <strain evidence="2">PSN309</strain>
    </source>
</reference>